<gene>
    <name evidence="2" type="ORF">HPT29_027390</name>
</gene>
<dbReference type="PANTHER" id="PTHR39624:SF2">
    <property type="entry name" value="OSMC-LIKE PROTEIN"/>
    <property type="match status" value="1"/>
</dbReference>
<dbReference type="InterPro" id="IPR036102">
    <property type="entry name" value="OsmC/Ohrsf"/>
</dbReference>
<dbReference type="Pfam" id="PF02566">
    <property type="entry name" value="OsmC"/>
    <property type="match status" value="1"/>
</dbReference>
<dbReference type="Pfam" id="PF12146">
    <property type="entry name" value="Hydrolase_4"/>
    <property type="match status" value="1"/>
</dbReference>
<evidence type="ECO:0000313" key="3">
    <source>
        <dbReference type="Proteomes" id="UP001017257"/>
    </source>
</evidence>
<dbReference type="PANTHER" id="PTHR39624">
    <property type="entry name" value="PROTEIN INVOLVED IN RIMO-MEDIATED BETA-METHYLTHIOLATION OF RIBOSOMAL PROTEIN S12 YCAO"/>
    <property type="match status" value="1"/>
</dbReference>
<dbReference type="Gene3D" id="3.30.300.20">
    <property type="match status" value="1"/>
</dbReference>
<accession>A0ABY5S3G0</accession>
<sequence length="408" mass="43858">MNSLKVEFPGSSGDPLAARLDLPPGQIRSYAIFAHCFTCSKEFPASRRIASELALRGIAVLRFDFTGLGASGGEFAASNFSSNVEDLRHAAQYLARRFGPAELLIGHSLGGAAVLAVAADLPEVQAVVTIGAPADTEHVIHNFRMHVPAIESNGEDEVELAGRPFTIRRQFLDDVRGQQLEAKIHALGRPLLVLHAPGDEVVGIENAKRIFVAARHPKSFVSLDGSDHLLTRHGDAAFLAEVISAWCGRYLPPRSNPGAAAPRDGVRVRASGEGRFQQVVEAGRHRLLADEPESYGGLGSGPSPYDLLAAGLGACTSMTLQLYAERKGWQLPPYTVEVRHAKAHADDCVSCAGGQSGKIDQFERRIIFEADPGPAATEKIMEIADKCPVHRTLEARSLIVTKIETQKS</sequence>
<dbReference type="GO" id="GO:0016787">
    <property type="term" value="F:hydrolase activity"/>
    <property type="evidence" value="ECO:0007669"/>
    <property type="project" value="UniProtKB-KW"/>
</dbReference>
<geneLocation type="plasmid" evidence="2 3">
    <name>pR24_2</name>
</geneLocation>
<name>A0ABY5S3G0_9HYPH</name>
<keyword evidence="2" id="KW-0614">Plasmid</keyword>
<dbReference type="InterPro" id="IPR022742">
    <property type="entry name" value="Hydrolase_4"/>
</dbReference>
<proteinExistence type="predicted"/>
<dbReference type="Proteomes" id="UP001017257">
    <property type="component" value="Plasmid pR24_2"/>
</dbReference>
<dbReference type="InterPro" id="IPR029058">
    <property type="entry name" value="AB_hydrolase_fold"/>
</dbReference>
<dbReference type="EMBL" id="CP102847">
    <property type="protein sequence ID" value="UVF22749.1"/>
    <property type="molecule type" value="Genomic_DNA"/>
</dbReference>
<keyword evidence="3" id="KW-1185">Reference proteome</keyword>
<evidence type="ECO:0000259" key="1">
    <source>
        <dbReference type="Pfam" id="PF12146"/>
    </source>
</evidence>
<reference evidence="2" key="1">
    <citation type="submission" date="2022-08" db="EMBL/GenBank/DDBJ databases">
        <title>Microvirga terrae sp. nov., isolated from soil.</title>
        <authorList>
            <person name="Kim K.H."/>
            <person name="Seo Y.L."/>
            <person name="Kim J.M."/>
            <person name="Lee J.K."/>
            <person name="Han D.M."/>
            <person name="Jeon C.O."/>
        </authorList>
    </citation>
    <scope>NUCLEOTIDE SEQUENCE</scope>
    <source>
        <strain evidence="2">R24</strain>
        <plasmid evidence="2">pR24_2</plasmid>
    </source>
</reference>
<dbReference type="SUPFAM" id="SSF53474">
    <property type="entry name" value="alpha/beta-Hydrolases"/>
    <property type="match status" value="1"/>
</dbReference>
<feature type="domain" description="Serine aminopeptidase S33" evidence="1">
    <location>
        <begin position="48"/>
        <end position="134"/>
    </location>
</feature>
<organism evidence="2 3">
    <name type="scientific">Microvirga terrae</name>
    <dbReference type="NCBI Taxonomy" id="2740529"/>
    <lineage>
        <taxon>Bacteria</taxon>
        <taxon>Pseudomonadati</taxon>
        <taxon>Pseudomonadota</taxon>
        <taxon>Alphaproteobacteria</taxon>
        <taxon>Hyphomicrobiales</taxon>
        <taxon>Methylobacteriaceae</taxon>
        <taxon>Microvirga</taxon>
    </lineage>
</organism>
<dbReference type="InterPro" id="IPR003718">
    <property type="entry name" value="OsmC/Ohr_fam"/>
</dbReference>
<dbReference type="Gene3D" id="3.40.50.1820">
    <property type="entry name" value="alpha/beta hydrolase"/>
    <property type="match status" value="1"/>
</dbReference>
<dbReference type="InterPro" id="IPR015946">
    <property type="entry name" value="KH_dom-like_a/b"/>
</dbReference>
<evidence type="ECO:0000313" key="2">
    <source>
        <dbReference type="EMBL" id="UVF22749.1"/>
    </source>
</evidence>
<dbReference type="SUPFAM" id="SSF82784">
    <property type="entry name" value="OsmC-like"/>
    <property type="match status" value="1"/>
</dbReference>
<keyword evidence="2" id="KW-0378">Hydrolase</keyword>
<dbReference type="RefSeq" id="WP_173949632.1">
    <property type="nucleotide sequence ID" value="NZ_CP102847.1"/>
</dbReference>
<protein>
    <submittedName>
        <fullName evidence="2">Bifunctional alpha/beta hydrolase/OsmC family protein</fullName>
    </submittedName>
</protein>